<keyword evidence="9" id="KW-1185">Reference proteome</keyword>
<dbReference type="InterPro" id="IPR022484">
    <property type="entry name" value="PEP-CTERM/exosrtase_acylTfrase"/>
</dbReference>
<name>H3ZCD3_9ALTE</name>
<comment type="caution">
    <text evidence="8">The sequence shown here is derived from an EMBL/GenBank/DDBJ whole genome shotgun (WGS) entry which is preliminary data.</text>
</comment>
<dbReference type="PATRIC" id="fig|1129374.4.peg.1012"/>
<evidence type="ECO:0000313" key="8">
    <source>
        <dbReference type="EMBL" id="EHR41725.1"/>
    </source>
</evidence>
<keyword evidence="5" id="KW-0949">S-adenosyl-L-methionine</keyword>
<evidence type="ECO:0000313" key="9">
    <source>
        <dbReference type="Proteomes" id="UP000012046"/>
    </source>
</evidence>
<dbReference type="PANTHER" id="PTHR39322:SF1">
    <property type="entry name" value="ISOVALERYL-HOMOSERINE LACTONE SYNTHASE"/>
    <property type="match status" value="1"/>
</dbReference>
<keyword evidence="3" id="KW-0673">Quorum sensing</keyword>
<evidence type="ECO:0000256" key="5">
    <source>
        <dbReference type="ARBA" id="ARBA00022691"/>
    </source>
</evidence>
<evidence type="ECO:0000256" key="2">
    <source>
        <dbReference type="ARBA" id="ARBA00018768"/>
    </source>
</evidence>
<dbReference type="Gene3D" id="3.40.630.30">
    <property type="match status" value="1"/>
</dbReference>
<dbReference type="eggNOG" id="COG3916">
    <property type="taxonomic scope" value="Bacteria"/>
</dbReference>
<dbReference type="RefSeq" id="WP_008949954.1">
    <property type="nucleotide sequence ID" value="NZ_AHTH01000010.1"/>
</dbReference>
<dbReference type="GO" id="GO:0009372">
    <property type="term" value="P:quorum sensing"/>
    <property type="evidence" value="ECO:0007669"/>
    <property type="project" value="UniProtKB-KW"/>
</dbReference>
<evidence type="ECO:0000256" key="3">
    <source>
        <dbReference type="ARBA" id="ARBA00022654"/>
    </source>
</evidence>
<dbReference type="InterPro" id="IPR016181">
    <property type="entry name" value="Acyl_CoA_acyltransferase"/>
</dbReference>
<dbReference type="AlphaFoldDB" id="H3ZCD3"/>
<evidence type="ECO:0000256" key="4">
    <source>
        <dbReference type="ARBA" id="ARBA00022679"/>
    </source>
</evidence>
<comment type="catalytic activity">
    <reaction evidence="7">
        <text>a fatty acyl-[ACP] + S-adenosyl-L-methionine = an N-acyl-L-homoserine lactone + S-methyl-5'-thioadenosine + holo-[ACP] + H(+)</text>
        <dbReference type="Rhea" id="RHEA:10096"/>
        <dbReference type="Rhea" id="RHEA-COMP:9685"/>
        <dbReference type="Rhea" id="RHEA-COMP:14125"/>
        <dbReference type="ChEBI" id="CHEBI:15378"/>
        <dbReference type="ChEBI" id="CHEBI:17509"/>
        <dbReference type="ChEBI" id="CHEBI:55474"/>
        <dbReference type="ChEBI" id="CHEBI:59789"/>
        <dbReference type="ChEBI" id="CHEBI:64479"/>
        <dbReference type="ChEBI" id="CHEBI:138651"/>
        <dbReference type="EC" id="2.3.1.184"/>
    </reaction>
</comment>
<dbReference type="SUPFAM" id="SSF55729">
    <property type="entry name" value="Acyl-CoA N-acyltransferases (Nat)"/>
    <property type="match status" value="1"/>
</dbReference>
<dbReference type="EC" id="2.3.1.184" evidence="1"/>
<dbReference type="PANTHER" id="PTHR39322">
    <property type="entry name" value="ACYL-HOMOSERINE-LACTONE SYNTHASE"/>
    <property type="match status" value="1"/>
</dbReference>
<protein>
    <recommendedName>
        <fullName evidence="2">Acyl-homoserine-lactone synthase</fullName>
        <ecNumber evidence="1">2.3.1.184</ecNumber>
    </recommendedName>
</protein>
<accession>H3ZCD3</accession>
<proteinExistence type="predicted"/>
<dbReference type="GO" id="GO:0007165">
    <property type="term" value="P:signal transduction"/>
    <property type="evidence" value="ECO:0007669"/>
    <property type="project" value="TreeGrafter"/>
</dbReference>
<dbReference type="GO" id="GO:0061579">
    <property type="term" value="F:N-acyl homoserine lactone synthase activity"/>
    <property type="evidence" value="ECO:0007669"/>
    <property type="project" value="UniProtKB-EC"/>
</dbReference>
<keyword evidence="4" id="KW-0808">Transferase</keyword>
<dbReference type="EMBL" id="AHTH01000010">
    <property type="protein sequence ID" value="EHR41725.1"/>
    <property type="molecule type" value="Genomic_DNA"/>
</dbReference>
<gene>
    <name evidence="8" type="ORF">AJE_05031</name>
</gene>
<evidence type="ECO:0000256" key="6">
    <source>
        <dbReference type="ARBA" id="ARBA00022929"/>
    </source>
</evidence>
<reference evidence="8 9" key="1">
    <citation type="journal article" date="2012" name="J. Bacteriol.">
        <title>Genome Sequence of Extracellular-Protease-Producing Alishewanella jeotgali Isolated from Traditional Korean Fermented Seafood.</title>
        <authorList>
            <person name="Jung J."/>
            <person name="Chun J."/>
            <person name="Park W."/>
        </authorList>
    </citation>
    <scope>NUCLEOTIDE SEQUENCE [LARGE SCALE GENOMIC DNA]</scope>
    <source>
        <strain evidence="8 9">KCTC 22429</strain>
    </source>
</reference>
<dbReference type="Pfam" id="PF13444">
    <property type="entry name" value="Acetyltransf_5"/>
    <property type="match status" value="1"/>
</dbReference>
<keyword evidence="6" id="KW-0071">Autoinducer synthesis</keyword>
<dbReference type="NCBIfam" id="TIGR03694">
    <property type="entry name" value="exosort_acyl"/>
    <property type="match status" value="1"/>
</dbReference>
<dbReference type="Proteomes" id="UP000012046">
    <property type="component" value="Unassembled WGS sequence"/>
</dbReference>
<sequence length="261" mass="29459">MHSNYQATSATCLQQAVVPSDQLPQQSGHWALLFQRDFQLKLADTPTEKQQTYRLRHQVYCEELAFEPANPIGIESDTYDLRSLHYLLYHRQSQQPAGTMRTITCTNPTERLPVERYFRNKFTQSALQPSAFSAHTICEFSRLALASSFRRQHAAEGNAIQALSAPSHHRYLAAALYLAALEHTTLQGYQHAYAVMAPALARILIRVGLPFQQISTAIELNGLRAAYYLELESSLKNLCSDYQLLRQVLSTQLLSAGISKM</sequence>
<dbReference type="STRING" id="1129374.AJE_05031"/>
<evidence type="ECO:0000256" key="1">
    <source>
        <dbReference type="ARBA" id="ARBA00012340"/>
    </source>
</evidence>
<evidence type="ECO:0000256" key="7">
    <source>
        <dbReference type="ARBA" id="ARBA00048576"/>
    </source>
</evidence>
<dbReference type="InterPro" id="IPR001690">
    <property type="entry name" value="Autoind_synthase"/>
</dbReference>
<organism evidence="8 9">
    <name type="scientific">Alishewanella jeotgali KCTC 22429</name>
    <dbReference type="NCBI Taxonomy" id="1129374"/>
    <lineage>
        <taxon>Bacteria</taxon>
        <taxon>Pseudomonadati</taxon>
        <taxon>Pseudomonadota</taxon>
        <taxon>Gammaproteobacteria</taxon>
        <taxon>Alteromonadales</taxon>
        <taxon>Alteromonadaceae</taxon>
        <taxon>Alishewanella</taxon>
    </lineage>
</organism>